<feature type="region of interest" description="Disordered" evidence="1">
    <location>
        <begin position="1"/>
        <end position="44"/>
    </location>
</feature>
<proteinExistence type="predicted"/>
<gene>
    <name evidence="2" type="ORF">PR048_024956</name>
</gene>
<comment type="caution">
    <text evidence="2">The sequence shown here is derived from an EMBL/GenBank/DDBJ whole genome shotgun (WGS) entry which is preliminary data.</text>
</comment>
<feature type="compositionally biased region" description="Polar residues" evidence="1">
    <location>
        <begin position="21"/>
        <end position="30"/>
    </location>
</feature>
<organism evidence="2 3">
    <name type="scientific">Dryococelus australis</name>
    <dbReference type="NCBI Taxonomy" id="614101"/>
    <lineage>
        <taxon>Eukaryota</taxon>
        <taxon>Metazoa</taxon>
        <taxon>Ecdysozoa</taxon>
        <taxon>Arthropoda</taxon>
        <taxon>Hexapoda</taxon>
        <taxon>Insecta</taxon>
        <taxon>Pterygota</taxon>
        <taxon>Neoptera</taxon>
        <taxon>Polyneoptera</taxon>
        <taxon>Phasmatodea</taxon>
        <taxon>Verophasmatodea</taxon>
        <taxon>Anareolatae</taxon>
        <taxon>Phasmatidae</taxon>
        <taxon>Eurycanthinae</taxon>
        <taxon>Dryococelus</taxon>
    </lineage>
</organism>
<feature type="compositionally biased region" description="Basic residues" evidence="1">
    <location>
        <begin position="100"/>
        <end position="117"/>
    </location>
</feature>
<evidence type="ECO:0000256" key="1">
    <source>
        <dbReference type="SAM" id="MobiDB-lite"/>
    </source>
</evidence>
<evidence type="ECO:0000313" key="3">
    <source>
        <dbReference type="Proteomes" id="UP001159363"/>
    </source>
</evidence>
<sequence>MERRLNEGAGKREIPEKTRRPTASSGTIPTCESPVTRPGIEPGSPWWEASVLIAQPPWPRKPKQHEARRPVVFSGYLPTPESWLEVETQRDEDGGGNGRTPRKSPRHGNVRCTHHMKAPPPKVSHLPRPGIEPGTAGVRLTN</sequence>
<reference evidence="2 3" key="1">
    <citation type="submission" date="2023-02" db="EMBL/GenBank/DDBJ databases">
        <title>LHISI_Scaffold_Assembly.</title>
        <authorList>
            <person name="Stuart O.P."/>
            <person name="Cleave R."/>
            <person name="Magrath M.J.L."/>
            <person name="Mikheyev A.S."/>
        </authorList>
    </citation>
    <scope>NUCLEOTIDE SEQUENCE [LARGE SCALE GENOMIC DNA]</scope>
    <source>
        <strain evidence="2">Daus_M_001</strain>
        <tissue evidence="2">Leg muscle</tissue>
    </source>
</reference>
<protein>
    <submittedName>
        <fullName evidence="2">Uncharacterized protein</fullName>
    </submittedName>
</protein>
<keyword evidence="3" id="KW-1185">Reference proteome</keyword>
<feature type="region of interest" description="Disordered" evidence="1">
    <location>
        <begin position="86"/>
        <end position="142"/>
    </location>
</feature>
<name>A0ABQ9GQ10_9NEOP</name>
<feature type="compositionally biased region" description="Basic and acidic residues" evidence="1">
    <location>
        <begin position="1"/>
        <end position="19"/>
    </location>
</feature>
<dbReference type="Proteomes" id="UP001159363">
    <property type="component" value="Chromosome 9"/>
</dbReference>
<dbReference type="EMBL" id="JARBHB010000010">
    <property type="protein sequence ID" value="KAJ8874115.1"/>
    <property type="molecule type" value="Genomic_DNA"/>
</dbReference>
<evidence type="ECO:0000313" key="2">
    <source>
        <dbReference type="EMBL" id="KAJ8874115.1"/>
    </source>
</evidence>
<accession>A0ABQ9GQ10</accession>